<dbReference type="PANTHER" id="PTHR15381:SF1">
    <property type="entry name" value="CHONDROITIN SULFATE PROTEOGLYCAN 5"/>
    <property type="match status" value="1"/>
</dbReference>
<evidence type="ECO:0008006" key="6">
    <source>
        <dbReference type="Google" id="ProtNLM"/>
    </source>
</evidence>
<keyword evidence="2" id="KW-1133">Transmembrane helix</keyword>
<dbReference type="GO" id="GO:0048858">
    <property type="term" value="P:cell projection morphogenesis"/>
    <property type="evidence" value="ECO:0007669"/>
    <property type="project" value="TreeGrafter"/>
</dbReference>
<gene>
    <name evidence="4" type="ORF">chiPu_0010956</name>
</gene>
<evidence type="ECO:0000256" key="1">
    <source>
        <dbReference type="SAM" id="MobiDB-lite"/>
    </source>
</evidence>
<feature type="region of interest" description="Disordered" evidence="1">
    <location>
        <begin position="133"/>
        <end position="154"/>
    </location>
</feature>
<keyword evidence="5" id="KW-1185">Reference proteome</keyword>
<evidence type="ECO:0000313" key="5">
    <source>
        <dbReference type="Proteomes" id="UP000287033"/>
    </source>
</evidence>
<protein>
    <recommendedName>
        <fullName evidence="6">EGF-like domain-containing protein</fullName>
    </recommendedName>
</protein>
<dbReference type="OrthoDB" id="9935774at2759"/>
<feature type="chain" id="PRO_5019234256" description="EGF-like domain-containing protein" evidence="3">
    <location>
        <begin position="19"/>
        <end position="507"/>
    </location>
</feature>
<keyword evidence="3" id="KW-0732">Signal</keyword>
<name>A0A401SQ13_CHIPU</name>
<keyword evidence="2" id="KW-0472">Membrane</keyword>
<dbReference type="Proteomes" id="UP000287033">
    <property type="component" value="Unassembled WGS sequence"/>
</dbReference>
<keyword evidence="2" id="KW-0812">Transmembrane</keyword>
<reference evidence="4 5" key="1">
    <citation type="journal article" date="2018" name="Nat. Ecol. Evol.">
        <title>Shark genomes provide insights into elasmobranch evolution and the origin of vertebrates.</title>
        <authorList>
            <person name="Hara Y"/>
            <person name="Yamaguchi K"/>
            <person name="Onimaru K"/>
            <person name="Kadota M"/>
            <person name="Koyanagi M"/>
            <person name="Keeley SD"/>
            <person name="Tatsumi K"/>
            <person name="Tanaka K"/>
            <person name="Motone F"/>
            <person name="Kageyama Y"/>
            <person name="Nozu R"/>
            <person name="Adachi N"/>
            <person name="Nishimura O"/>
            <person name="Nakagawa R"/>
            <person name="Tanegashima C"/>
            <person name="Kiyatake I"/>
            <person name="Matsumoto R"/>
            <person name="Murakumo K"/>
            <person name="Nishida K"/>
            <person name="Terakita A"/>
            <person name="Kuratani S"/>
            <person name="Sato K"/>
            <person name="Hyodo S Kuraku.S."/>
        </authorList>
    </citation>
    <scope>NUCLEOTIDE SEQUENCE [LARGE SCALE GENOMIC DNA]</scope>
</reference>
<feature type="signal peptide" evidence="3">
    <location>
        <begin position="1"/>
        <end position="18"/>
    </location>
</feature>
<sequence length="507" mass="57136">MLRLVIVFLLIDDIGASGERISHNEGQQPADFPPEATYESLQFQYMANSGSIDHLYLEEPIVFDESPQFETLAVDKSQAGNRDAILDQASAKPDINPQDSFENADKEYNEVEHPDTCISNDCALDATLDSRFLTNSNSSPQDNKDSNQNSRFPSNTFLVPIFSEVTEGSGDMHKQLPDRNDTDLESQRIINLEIEGITERYKSLIIPPSKENQPENSLTTFHTLNPWPALGFATPTKSNIDFQEPKSPVDELLVDSRRENYNNTIPERTSTRTRIASNDHWPNKPVMVPELNIDQSSNDSQIVCNPGYIHENNSCWSICEVIPDYCFNGGKCGVIENIGVFCRCSEKEHTWYKGQRCQSVLTEIQITCILIGACLITLLLFLTLMVAFVVKLRSLKNKQQTFDSRSKLWISSTPHINSSFWSEICQQGNCSPLASHTPNSQSTLLGENHLTQGSFKSQQDVQKEALTRSPDEDMALNIQNTWISKCNENAETDHDLCVLWRTERTAV</sequence>
<evidence type="ECO:0000256" key="3">
    <source>
        <dbReference type="SAM" id="SignalP"/>
    </source>
</evidence>
<proteinExistence type="predicted"/>
<dbReference type="PANTHER" id="PTHR15381">
    <property type="entry name" value="CHONDROITIN SULFATE PROTEOGLYCAN 5 -RELATED"/>
    <property type="match status" value="1"/>
</dbReference>
<evidence type="ECO:0000256" key="2">
    <source>
        <dbReference type="SAM" id="Phobius"/>
    </source>
</evidence>
<dbReference type="AlphaFoldDB" id="A0A401SQ13"/>
<dbReference type="EMBL" id="BEZZ01000439">
    <property type="protein sequence ID" value="GCC32495.1"/>
    <property type="molecule type" value="Genomic_DNA"/>
</dbReference>
<evidence type="ECO:0000313" key="4">
    <source>
        <dbReference type="EMBL" id="GCC32495.1"/>
    </source>
</evidence>
<comment type="caution">
    <text evidence="4">The sequence shown here is derived from an EMBL/GenBank/DDBJ whole genome shotgun (WGS) entry which is preliminary data.</text>
</comment>
<dbReference type="GO" id="GO:0045202">
    <property type="term" value="C:synapse"/>
    <property type="evidence" value="ECO:0007669"/>
    <property type="project" value="TreeGrafter"/>
</dbReference>
<feature type="transmembrane region" description="Helical" evidence="2">
    <location>
        <begin position="369"/>
        <end position="390"/>
    </location>
</feature>
<accession>A0A401SQ13</accession>
<dbReference type="OMA" id="IHENNSC"/>
<organism evidence="4 5">
    <name type="scientific">Chiloscyllium punctatum</name>
    <name type="common">Brownbanded bambooshark</name>
    <name type="synonym">Hemiscyllium punctatum</name>
    <dbReference type="NCBI Taxonomy" id="137246"/>
    <lineage>
        <taxon>Eukaryota</taxon>
        <taxon>Metazoa</taxon>
        <taxon>Chordata</taxon>
        <taxon>Craniata</taxon>
        <taxon>Vertebrata</taxon>
        <taxon>Chondrichthyes</taxon>
        <taxon>Elasmobranchii</taxon>
        <taxon>Galeomorphii</taxon>
        <taxon>Galeoidea</taxon>
        <taxon>Orectolobiformes</taxon>
        <taxon>Hemiscylliidae</taxon>
        <taxon>Chiloscyllium</taxon>
    </lineage>
</organism>